<dbReference type="AlphaFoldDB" id="A0A0K2TIA6"/>
<protein>
    <submittedName>
        <fullName evidence="1">Uncharacterized protein</fullName>
    </submittedName>
</protein>
<reference evidence="1" key="1">
    <citation type="submission" date="2014-05" db="EMBL/GenBank/DDBJ databases">
        <authorList>
            <person name="Chronopoulou M."/>
        </authorList>
    </citation>
    <scope>NUCLEOTIDE SEQUENCE</scope>
    <source>
        <tissue evidence="1">Whole organism</tissue>
    </source>
</reference>
<proteinExistence type="predicted"/>
<organism evidence="1">
    <name type="scientific">Lepeophtheirus salmonis</name>
    <name type="common">Salmon louse</name>
    <name type="synonym">Caligus salmonis</name>
    <dbReference type="NCBI Taxonomy" id="72036"/>
    <lineage>
        <taxon>Eukaryota</taxon>
        <taxon>Metazoa</taxon>
        <taxon>Ecdysozoa</taxon>
        <taxon>Arthropoda</taxon>
        <taxon>Crustacea</taxon>
        <taxon>Multicrustacea</taxon>
        <taxon>Hexanauplia</taxon>
        <taxon>Copepoda</taxon>
        <taxon>Siphonostomatoida</taxon>
        <taxon>Caligidae</taxon>
        <taxon>Lepeophtheirus</taxon>
    </lineage>
</organism>
<evidence type="ECO:0000313" key="1">
    <source>
        <dbReference type="EMBL" id="CDW25783.1"/>
    </source>
</evidence>
<dbReference type="EMBL" id="HACA01008422">
    <property type="protein sequence ID" value="CDW25783.1"/>
    <property type="molecule type" value="Transcribed_RNA"/>
</dbReference>
<name>A0A0K2TIA6_LEPSM</name>
<accession>A0A0K2TIA6</accession>
<sequence>MSRGRTAMFVIQTPRPSRPLSVSTGEPDRELYLQRMTDLLLPPGSYHCLERATLMIKRAQTHICLWHYFC</sequence>